<dbReference type="InterPro" id="IPR013083">
    <property type="entry name" value="Znf_RING/FYVE/PHD"/>
</dbReference>
<evidence type="ECO:0000256" key="5">
    <source>
        <dbReference type="ARBA" id="ARBA00023315"/>
    </source>
</evidence>
<dbReference type="VEuPathDB" id="TriTrypDB:C3747_212g52"/>
<feature type="domain" description="Zinc finger PHD-type" evidence="7">
    <location>
        <begin position="56"/>
        <end position="107"/>
    </location>
</feature>
<dbReference type="Proteomes" id="UP000246121">
    <property type="component" value="Unassembled WGS sequence"/>
</dbReference>
<feature type="compositionally biased region" description="Basic residues" evidence="6">
    <location>
        <begin position="428"/>
        <end position="439"/>
    </location>
</feature>
<evidence type="ECO:0000313" key="8">
    <source>
        <dbReference type="EMBL" id="PWU94095.1"/>
    </source>
</evidence>
<dbReference type="VEuPathDB" id="TriTrypDB:TCDM_00744"/>
<evidence type="ECO:0000313" key="9">
    <source>
        <dbReference type="Proteomes" id="UP000246121"/>
    </source>
</evidence>
<organism evidence="8 9">
    <name type="scientific">Trypanosoma cruzi</name>
    <dbReference type="NCBI Taxonomy" id="5693"/>
    <lineage>
        <taxon>Eukaryota</taxon>
        <taxon>Discoba</taxon>
        <taxon>Euglenozoa</taxon>
        <taxon>Kinetoplastea</taxon>
        <taxon>Metakinetoplastina</taxon>
        <taxon>Trypanosomatida</taxon>
        <taxon>Trypanosomatidae</taxon>
        <taxon>Trypanosoma</taxon>
        <taxon>Schizotrypanum</taxon>
    </lineage>
</organism>
<dbReference type="VEuPathDB" id="TriTrypDB:TcYC6_0082230"/>
<dbReference type="InterPro" id="IPR016181">
    <property type="entry name" value="Acyl_CoA_acyltransferase"/>
</dbReference>
<reference evidence="8 9" key="1">
    <citation type="journal article" date="2018" name="Microb. Genom.">
        <title>Expanding an expanded genome: long-read sequencing of Trypanosoma cruzi.</title>
        <authorList>
            <person name="Berna L."/>
            <person name="Rodriguez M."/>
            <person name="Chiribao M.L."/>
            <person name="Parodi-Talice A."/>
            <person name="Pita S."/>
            <person name="Rijo G."/>
            <person name="Alvarez-Valin F."/>
            <person name="Robello C."/>
        </authorList>
    </citation>
    <scope>NUCLEOTIDE SEQUENCE [LARGE SCALE GENOMIC DNA]</scope>
    <source>
        <strain evidence="8 9">Dm28c</strain>
    </source>
</reference>
<comment type="caution">
    <text evidence="8">The sequence shown here is derived from an EMBL/GenBank/DDBJ whole genome shotgun (WGS) entry which is preliminary data.</text>
</comment>
<dbReference type="SUPFAM" id="SSF55729">
    <property type="entry name" value="Acyl-CoA N-acyltransferases (Nat)"/>
    <property type="match status" value="1"/>
</dbReference>
<dbReference type="Gene3D" id="3.40.630.30">
    <property type="match status" value="1"/>
</dbReference>
<dbReference type="VEuPathDB" id="TriTrypDB:BCY84_02325"/>
<keyword evidence="1" id="KW-0808">Transferase</keyword>
<evidence type="ECO:0000259" key="7">
    <source>
        <dbReference type="SMART" id="SM00249"/>
    </source>
</evidence>
<gene>
    <name evidence="8" type="ORF">C4B63_28g175</name>
</gene>
<dbReference type="VEuPathDB" id="TriTrypDB:TcCLB.508515.60"/>
<keyword evidence="3" id="KW-0863">Zinc-finger</keyword>
<dbReference type="PANTHER" id="PTHR43420:SF12">
    <property type="entry name" value="N-ACETYLTRANSFERASE DOMAIN-CONTAINING PROTEIN"/>
    <property type="match status" value="1"/>
</dbReference>
<name>A0A2V2VC59_TRYCR</name>
<dbReference type="VEuPathDB" id="TriTrypDB:TcG_00663"/>
<sequence length="439" mass="49266">MLLPPQTSKRSSIPSTSSSSSNNQVLARRNRMVTRALIKGRSPLGPIDGPVGGVLRCVCTAYLVSTQETLLECYRCRNWCHPACVGVDHAELRRYQAENNFLCPFCTGLHKRFRSESQAPAPRQLPIRLREVPDHLPFGSVMRLRHLLKVTTRAAHEAGFLVIDLPVVLLTDKMEKECLVCCEDAIKEATFSEQYPAYCLKEVREQAHSYVQGTLLRCKQSGRIVSMVLSNGMDVYGNLRHTITQLKGGINRGIIDRRHQTTFMASCTKLTDISDFVHITLSATHREYQKRGLARMLMVLDLLKWALRGRTRAYLNMALQKRIVDSGTRLECVASPASRRLYESFGFKDVYPRFDRETDEARWTPKEADMGRVMAHLNFVEDVVQMAMRYDPGSAKEGVSNGKAAASTANIGGGVIRKATRSPSPPLVKKRLSLLGKRS</sequence>
<dbReference type="GO" id="GO:0016746">
    <property type="term" value="F:acyltransferase activity"/>
    <property type="evidence" value="ECO:0007669"/>
    <property type="project" value="UniProtKB-KW"/>
</dbReference>
<dbReference type="VEuPathDB" id="TriTrypDB:ECC02_003525"/>
<feature type="region of interest" description="Disordered" evidence="6">
    <location>
        <begin position="411"/>
        <end position="439"/>
    </location>
</feature>
<dbReference type="GO" id="GO:0008270">
    <property type="term" value="F:zinc ion binding"/>
    <property type="evidence" value="ECO:0007669"/>
    <property type="project" value="UniProtKB-KW"/>
</dbReference>
<keyword evidence="5" id="KW-0012">Acyltransferase</keyword>
<dbReference type="VEuPathDB" id="TriTrypDB:TCSYLVIO_001454"/>
<dbReference type="VEuPathDB" id="TriTrypDB:C4B63_28g175"/>
<evidence type="ECO:0000256" key="4">
    <source>
        <dbReference type="ARBA" id="ARBA00022833"/>
    </source>
</evidence>
<dbReference type="SUPFAM" id="SSF57903">
    <property type="entry name" value="FYVE/PHD zinc finger"/>
    <property type="match status" value="1"/>
</dbReference>
<dbReference type="VEuPathDB" id="TriTrypDB:Tc_MARK_290"/>
<evidence type="ECO:0000256" key="1">
    <source>
        <dbReference type="ARBA" id="ARBA00022679"/>
    </source>
</evidence>
<dbReference type="VEuPathDB" id="TriTrypDB:TcCL_NonESM04422"/>
<dbReference type="InterPro" id="IPR011011">
    <property type="entry name" value="Znf_FYVE_PHD"/>
</dbReference>
<dbReference type="EMBL" id="PRFA01000028">
    <property type="protein sequence ID" value="PWU94095.1"/>
    <property type="molecule type" value="Genomic_DNA"/>
</dbReference>
<evidence type="ECO:0000256" key="6">
    <source>
        <dbReference type="SAM" id="MobiDB-lite"/>
    </source>
</evidence>
<dbReference type="VEuPathDB" id="TriTrypDB:TcBrA4_0009680"/>
<dbReference type="InterPro" id="IPR001965">
    <property type="entry name" value="Znf_PHD"/>
</dbReference>
<accession>A0A2V2VC59</accession>
<dbReference type="Gene3D" id="3.30.40.10">
    <property type="entry name" value="Zinc/RING finger domain, C3HC4 (zinc finger)"/>
    <property type="match status" value="1"/>
</dbReference>
<evidence type="ECO:0000256" key="3">
    <source>
        <dbReference type="ARBA" id="ARBA00022771"/>
    </source>
</evidence>
<keyword evidence="2" id="KW-0479">Metal-binding</keyword>
<feature type="compositionally biased region" description="Low complexity" evidence="6">
    <location>
        <begin position="8"/>
        <end position="21"/>
    </location>
</feature>
<feature type="region of interest" description="Disordered" evidence="6">
    <location>
        <begin position="1"/>
        <end position="26"/>
    </location>
</feature>
<dbReference type="CDD" id="cd04301">
    <property type="entry name" value="NAT_SF"/>
    <property type="match status" value="1"/>
</dbReference>
<dbReference type="InterPro" id="IPR050680">
    <property type="entry name" value="YpeA/RimI_acetyltransf"/>
</dbReference>
<dbReference type="VEuPathDB" id="TriTrypDB:TcCLB.508641.140"/>
<evidence type="ECO:0000256" key="2">
    <source>
        <dbReference type="ARBA" id="ARBA00022723"/>
    </source>
</evidence>
<proteinExistence type="predicted"/>
<dbReference type="PANTHER" id="PTHR43420">
    <property type="entry name" value="ACETYLTRANSFERASE"/>
    <property type="match status" value="1"/>
</dbReference>
<dbReference type="AlphaFoldDB" id="A0A2V2VC59"/>
<dbReference type="SMART" id="SM00249">
    <property type="entry name" value="PHD"/>
    <property type="match status" value="1"/>
</dbReference>
<protein>
    <recommendedName>
        <fullName evidence="7">Zinc finger PHD-type domain-containing protein</fullName>
    </recommendedName>
</protein>
<keyword evidence="4" id="KW-0862">Zinc</keyword>